<feature type="compositionally biased region" description="Basic and acidic residues" evidence="12">
    <location>
        <begin position="1"/>
        <end position="19"/>
    </location>
</feature>
<dbReference type="FunFam" id="2.30.29.30:FF:000261">
    <property type="entry name" value="Epidermal growth factor receptor kinase substrate 8-like protein 1"/>
    <property type="match status" value="1"/>
</dbReference>
<dbReference type="GO" id="GO:0035023">
    <property type="term" value="P:regulation of Rho protein signal transduction"/>
    <property type="evidence" value="ECO:0007669"/>
    <property type="project" value="TreeGrafter"/>
</dbReference>
<protein>
    <recommendedName>
        <fullName evidence="9">Epidermal growth factor receptor kinase substrate 8-like protein 1</fullName>
    </recommendedName>
    <alternativeName>
        <fullName evidence="10">Epidermal growth factor receptor pathway substrate 8-related protein 1</fullName>
    </alternativeName>
</protein>
<dbReference type="InterPro" id="IPR039801">
    <property type="entry name" value="EPS8-like"/>
</dbReference>
<dbReference type="Gene3D" id="2.30.29.30">
    <property type="entry name" value="Pleckstrin-homology domain (PH domain)/Phosphotyrosine-binding domain (PTB)"/>
    <property type="match status" value="1"/>
</dbReference>
<accession>V9KFW4</accession>
<comment type="similarity">
    <text evidence="2">Belongs to the EPS8 family.</text>
</comment>
<keyword evidence="5" id="KW-0597">Phosphoprotein</keyword>
<dbReference type="GO" id="GO:0016301">
    <property type="term" value="F:kinase activity"/>
    <property type="evidence" value="ECO:0007669"/>
    <property type="project" value="UniProtKB-KW"/>
</dbReference>
<evidence type="ECO:0000259" key="13">
    <source>
        <dbReference type="PROSITE" id="PS50002"/>
    </source>
</evidence>
<proteinExistence type="evidence at transcript level"/>
<evidence type="ECO:0000256" key="2">
    <source>
        <dbReference type="ARBA" id="ARBA00006197"/>
    </source>
</evidence>
<dbReference type="GO" id="GO:1900029">
    <property type="term" value="P:positive regulation of ruffle assembly"/>
    <property type="evidence" value="ECO:0007669"/>
    <property type="project" value="TreeGrafter"/>
</dbReference>
<dbReference type="EMBL" id="JW864268">
    <property type="protein sequence ID" value="AFO96785.1"/>
    <property type="molecule type" value="mRNA"/>
</dbReference>
<dbReference type="SMART" id="SM00462">
    <property type="entry name" value="PTB"/>
    <property type="match status" value="1"/>
</dbReference>
<dbReference type="SUPFAM" id="SSF50729">
    <property type="entry name" value="PH domain-like"/>
    <property type="match status" value="1"/>
</dbReference>
<dbReference type="GO" id="GO:0003779">
    <property type="term" value="F:actin binding"/>
    <property type="evidence" value="ECO:0007669"/>
    <property type="project" value="TreeGrafter"/>
</dbReference>
<evidence type="ECO:0000256" key="1">
    <source>
        <dbReference type="ARBA" id="ARBA00004496"/>
    </source>
</evidence>
<dbReference type="CDD" id="cd09540">
    <property type="entry name" value="SAM_EPS8-like"/>
    <property type="match status" value="1"/>
</dbReference>
<keyword evidence="4" id="KW-0963">Cytoplasm</keyword>
<dbReference type="RefSeq" id="XP_042200964.1">
    <property type="nucleotide sequence ID" value="XM_042345030.1"/>
</dbReference>
<keyword evidence="14" id="KW-0808">Transferase</keyword>
<dbReference type="GO" id="GO:0007266">
    <property type="term" value="P:Rho protein signal transduction"/>
    <property type="evidence" value="ECO:0007669"/>
    <property type="project" value="TreeGrafter"/>
</dbReference>
<evidence type="ECO:0000256" key="4">
    <source>
        <dbReference type="ARBA" id="ARBA00022490"/>
    </source>
</evidence>
<comment type="subunit">
    <text evidence="8">Interacts with ABI1. Part of a complex that contains SOS1, ABI1 and EPS8L2. Associates with F-actin.</text>
</comment>
<evidence type="ECO:0000256" key="3">
    <source>
        <dbReference type="ARBA" id="ARBA00022443"/>
    </source>
</evidence>
<dbReference type="InterPro" id="IPR013761">
    <property type="entry name" value="SAM/pointed_sf"/>
</dbReference>
<keyword evidence="6" id="KW-0175">Coiled coil</keyword>
<dbReference type="GO" id="GO:0032587">
    <property type="term" value="C:ruffle membrane"/>
    <property type="evidence" value="ECO:0007669"/>
    <property type="project" value="TreeGrafter"/>
</dbReference>
<dbReference type="OrthoDB" id="4680325at2759"/>
<keyword evidence="14" id="KW-0418">Kinase</keyword>
<dbReference type="Gene3D" id="1.10.150.50">
    <property type="entry name" value="Transcription Factor, Ets-1"/>
    <property type="match status" value="1"/>
</dbReference>
<evidence type="ECO:0000256" key="6">
    <source>
        <dbReference type="ARBA" id="ARBA00023054"/>
    </source>
</evidence>
<dbReference type="SUPFAM" id="SSF50044">
    <property type="entry name" value="SH3-domain"/>
    <property type="match status" value="1"/>
</dbReference>
<dbReference type="FunFam" id="2.30.30.40:FF:000071">
    <property type="entry name" value="Epidermal growth factor receptor kinase substrate 8"/>
    <property type="match status" value="1"/>
</dbReference>
<reference evidence="14" key="1">
    <citation type="journal article" date="2014" name="Nature">
        <title>Elephant shark genome provides unique insights into gnathostome evolution.</title>
        <authorList>
            <consortium name="International Elephant Shark Genome Sequencing Consortium"/>
            <person name="Venkatesh B."/>
            <person name="Lee A.P."/>
            <person name="Ravi V."/>
            <person name="Maurya A.K."/>
            <person name="Lian M.M."/>
            <person name="Swann J.B."/>
            <person name="Ohta Y."/>
            <person name="Flajnik M.F."/>
            <person name="Sutoh Y."/>
            <person name="Kasahara M."/>
            <person name="Hoon S."/>
            <person name="Gangu V."/>
            <person name="Roy S.W."/>
            <person name="Irimia M."/>
            <person name="Korzh V."/>
            <person name="Kondrychyn I."/>
            <person name="Lim Z.W."/>
            <person name="Tay B.H."/>
            <person name="Tohari S."/>
            <person name="Kong K.W."/>
            <person name="Ho S."/>
            <person name="Lorente-Galdos B."/>
            <person name="Quilez J."/>
            <person name="Marques-Bonet T."/>
            <person name="Raney B.J."/>
            <person name="Ingham P.W."/>
            <person name="Tay A."/>
            <person name="Hillier L.W."/>
            <person name="Minx P."/>
            <person name="Boehm T."/>
            <person name="Wilson R.K."/>
            <person name="Brenner S."/>
            <person name="Warren W.C."/>
        </authorList>
    </citation>
    <scope>NUCLEOTIDE SEQUENCE</scope>
    <source>
        <tissue evidence="14">Intestine</tissue>
    </source>
</reference>
<dbReference type="CDD" id="cd01210">
    <property type="entry name" value="PTB_EPS8"/>
    <property type="match status" value="1"/>
</dbReference>
<dbReference type="SMART" id="SM00326">
    <property type="entry name" value="SH3"/>
    <property type="match status" value="1"/>
</dbReference>
<evidence type="ECO:0000256" key="9">
    <source>
        <dbReference type="ARBA" id="ARBA00067142"/>
    </source>
</evidence>
<feature type="region of interest" description="Disordered" evidence="12">
    <location>
        <begin position="544"/>
        <end position="584"/>
    </location>
</feature>
<dbReference type="PANTHER" id="PTHR12287">
    <property type="entry name" value="EPIDERMAL GROWTH FACTOR RECEPTOR KINASE SUBSTRATE EPS8-RELATED PROTEIN"/>
    <property type="match status" value="1"/>
</dbReference>
<evidence type="ECO:0000313" key="14">
    <source>
        <dbReference type="EMBL" id="AFO96785.1"/>
    </source>
</evidence>
<keyword evidence="14" id="KW-0675">Receptor</keyword>
<evidence type="ECO:0000256" key="12">
    <source>
        <dbReference type="SAM" id="MobiDB-lite"/>
    </source>
</evidence>
<dbReference type="InterPro" id="IPR001452">
    <property type="entry name" value="SH3_domain"/>
</dbReference>
<dbReference type="KEGG" id="cmk:103189455"/>
<dbReference type="RefSeq" id="XP_042200967.1">
    <property type="nucleotide sequence ID" value="XM_042345033.1"/>
</dbReference>
<dbReference type="InterPro" id="IPR036028">
    <property type="entry name" value="SH3-like_dom_sf"/>
</dbReference>
<dbReference type="GO" id="GO:0005737">
    <property type="term" value="C:cytoplasm"/>
    <property type="evidence" value="ECO:0007669"/>
    <property type="project" value="UniProtKB-SubCell"/>
</dbReference>
<evidence type="ECO:0000256" key="7">
    <source>
        <dbReference type="ARBA" id="ARBA00058563"/>
    </source>
</evidence>
<dbReference type="InterPro" id="IPR055093">
    <property type="entry name" value="EPS8_2nd"/>
</dbReference>
<evidence type="ECO:0000256" key="8">
    <source>
        <dbReference type="ARBA" id="ARBA00065375"/>
    </source>
</evidence>
<comment type="function">
    <text evidence="7">Stimulates guanine exchange activity of SOS1. May play a role in membrane ruffling and remodeling of the actin cytoskeleton.</text>
</comment>
<comment type="subcellular location">
    <subcellularLocation>
        <location evidence="1">Cytoplasm</location>
    </subcellularLocation>
</comment>
<dbReference type="PROSITE" id="PS50002">
    <property type="entry name" value="SH3"/>
    <property type="match status" value="1"/>
</dbReference>
<dbReference type="InterPro" id="IPR041418">
    <property type="entry name" value="SAM_3"/>
</dbReference>
<dbReference type="GeneID" id="103189455"/>
<dbReference type="Pfam" id="PF18016">
    <property type="entry name" value="SAM_3"/>
    <property type="match status" value="1"/>
</dbReference>
<feature type="region of interest" description="Disordered" evidence="12">
    <location>
        <begin position="1"/>
        <end position="26"/>
    </location>
</feature>
<organism evidence="14">
    <name type="scientific">Callorhinchus milii</name>
    <name type="common">Ghost shark</name>
    <dbReference type="NCBI Taxonomy" id="7868"/>
    <lineage>
        <taxon>Eukaryota</taxon>
        <taxon>Metazoa</taxon>
        <taxon>Chordata</taxon>
        <taxon>Craniata</taxon>
        <taxon>Vertebrata</taxon>
        <taxon>Chondrichthyes</taxon>
        <taxon>Holocephali</taxon>
        <taxon>Chimaeriformes</taxon>
        <taxon>Callorhinchidae</taxon>
        <taxon>Callorhinchus</taxon>
    </lineage>
</organism>
<keyword evidence="3 11" id="KW-0728">SH3 domain</keyword>
<dbReference type="Pfam" id="PF22975">
    <property type="entry name" value="EPS8_2nd"/>
    <property type="match status" value="1"/>
</dbReference>
<evidence type="ECO:0000256" key="11">
    <source>
        <dbReference type="PROSITE-ProRule" id="PRU00192"/>
    </source>
</evidence>
<name>V9KFW4_CALMI</name>
<dbReference type="CDD" id="cd11764">
    <property type="entry name" value="SH3_Eps8"/>
    <property type="match status" value="1"/>
</dbReference>
<dbReference type="PANTHER" id="PTHR12287:SF19">
    <property type="entry name" value="EPIDERMAL GROWTH FACTOR RECEPTOR KINASE SUBSTRATE 8-LIKE PROTEIN 1"/>
    <property type="match status" value="1"/>
</dbReference>
<dbReference type="Pfam" id="PF00018">
    <property type="entry name" value="SH3_1"/>
    <property type="match status" value="1"/>
</dbReference>
<evidence type="ECO:0000256" key="5">
    <source>
        <dbReference type="ARBA" id="ARBA00022553"/>
    </source>
</evidence>
<dbReference type="InterPro" id="IPR013625">
    <property type="entry name" value="PTB"/>
</dbReference>
<feature type="domain" description="SH3" evidence="13">
    <location>
        <begin position="470"/>
        <end position="529"/>
    </location>
</feature>
<dbReference type="FunFam" id="1.10.150.50:FF:000023">
    <property type="entry name" value="Epidermal growth factor receptor kinase substrate 8"/>
    <property type="match status" value="1"/>
</dbReference>
<dbReference type="AlphaFoldDB" id="V9KFW4"/>
<dbReference type="InterPro" id="IPR035462">
    <property type="entry name" value="Eps8_SH3"/>
</dbReference>
<dbReference type="GO" id="GO:0031982">
    <property type="term" value="C:vesicle"/>
    <property type="evidence" value="ECO:0007669"/>
    <property type="project" value="TreeGrafter"/>
</dbReference>
<dbReference type="InterPro" id="IPR011993">
    <property type="entry name" value="PH-like_dom_sf"/>
</dbReference>
<dbReference type="Gene3D" id="2.30.30.40">
    <property type="entry name" value="SH3 Domains"/>
    <property type="match status" value="1"/>
</dbReference>
<sequence length="712" mass="80985">MSYRSEDSRERSHSGDYHSKPSGRSIYEQRKKYAHTSFSMEDESQYYVNHLTTINLGPGEDTQTVEEAVKKLKTLDAKGKIWTQEMFMKVDNSTVSLLDVDSKDVLENYPLGAIELCDSLQENWKFNSVLILVCRDAHQVNPEVNFFQCSDVGAELIKSDVNSAITDFRNGNSNERPDVLRYNQQKMNEPRETEDMLLAPRAPLTYNPSGKHHELTPLEPTVVVLTQPPPGTPELNGSGRTAMDQTEQRTARDVMILNHTFDDIEGFMARLQKAAEAYKVLDQRKRSRMGKKKNGRESGEGLLTIRARPPTEAEFRDTLQKYKYSFSLLTKLQNHIMNPSAVELIHFLFPPLENMLDTTGIEIARSIRSPYLTHEAVNLLEATLNEKEMALWKSLGDNWTLSRMQLPPEQWGAPYHIAFNSGWQPNQFDQQGNPWEDPVELQLKHEMLRLQQSDPQATTISHTNGHHEESVRKPMQCSYDFVARNNTELSVLSGEVLEVLDDSKQWWKMRNRSGQVGYVPYNILAPIPDTDSSTAMYSYVIPKEERKSRKGTPPPTFPKNVNRLKPQIQQIPDHPSSPPKEKDFNSKINEELLLRLTSGRVAPQKSFQVQKTLDTSVPLNYDSPASEVRAWLEAKGFSSPTVNSLGILTGAQLFSLQKEELKSVSPEEGTRVYSQIMVQKSLLEDNQSITELEAVMEKQKKKVDSEIGLTTL</sequence>
<dbReference type="Pfam" id="PF08416">
    <property type="entry name" value="PTB"/>
    <property type="match status" value="1"/>
</dbReference>
<evidence type="ECO:0000256" key="10">
    <source>
        <dbReference type="ARBA" id="ARBA00077699"/>
    </source>
</evidence>
<dbReference type="InterPro" id="IPR033928">
    <property type="entry name" value="EPS8_PTB"/>
</dbReference>
<dbReference type="InterPro" id="IPR006020">
    <property type="entry name" value="PTB/PI_dom"/>
</dbReference>